<dbReference type="GO" id="GO:0016491">
    <property type="term" value="F:oxidoreductase activity"/>
    <property type="evidence" value="ECO:0007669"/>
    <property type="project" value="UniProtKB-KW"/>
</dbReference>
<evidence type="ECO:0000259" key="3">
    <source>
        <dbReference type="Pfam" id="PF01408"/>
    </source>
</evidence>
<dbReference type="AlphaFoldDB" id="A0A1H1ZSA1"/>
<dbReference type="RefSeq" id="WP_091529436.1">
    <property type="nucleotide sequence ID" value="NZ_LT629772.1"/>
</dbReference>
<protein>
    <submittedName>
        <fullName evidence="5">Predicted dehydrogenase</fullName>
    </submittedName>
</protein>
<dbReference type="GO" id="GO:0000166">
    <property type="term" value="F:nucleotide binding"/>
    <property type="evidence" value="ECO:0007669"/>
    <property type="project" value="InterPro"/>
</dbReference>
<keyword evidence="6" id="KW-1185">Reference proteome</keyword>
<dbReference type="EMBL" id="LT629772">
    <property type="protein sequence ID" value="SDT36272.1"/>
    <property type="molecule type" value="Genomic_DNA"/>
</dbReference>
<dbReference type="SUPFAM" id="SSF55347">
    <property type="entry name" value="Glyceraldehyde-3-phosphate dehydrogenase-like, C-terminal domain"/>
    <property type="match status" value="1"/>
</dbReference>
<accession>A0A1H1ZSA1</accession>
<dbReference type="Proteomes" id="UP000199103">
    <property type="component" value="Chromosome I"/>
</dbReference>
<organism evidence="5 6">
    <name type="scientific">Microlunatus soli</name>
    <dbReference type="NCBI Taxonomy" id="630515"/>
    <lineage>
        <taxon>Bacteria</taxon>
        <taxon>Bacillati</taxon>
        <taxon>Actinomycetota</taxon>
        <taxon>Actinomycetes</taxon>
        <taxon>Propionibacteriales</taxon>
        <taxon>Propionibacteriaceae</taxon>
        <taxon>Microlunatus</taxon>
    </lineage>
</organism>
<feature type="domain" description="Gfo/Idh/MocA-like oxidoreductase N-terminal" evidence="3">
    <location>
        <begin position="27"/>
        <end position="143"/>
    </location>
</feature>
<dbReference type="InterPro" id="IPR055170">
    <property type="entry name" value="GFO_IDH_MocA-like_dom"/>
</dbReference>
<feature type="domain" description="GFO/IDH/MocA-like oxidoreductase" evidence="4">
    <location>
        <begin position="155"/>
        <end position="270"/>
    </location>
</feature>
<evidence type="ECO:0000313" key="6">
    <source>
        <dbReference type="Proteomes" id="UP000199103"/>
    </source>
</evidence>
<evidence type="ECO:0000256" key="2">
    <source>
        <dbReference type="ARBA" id="ARBA00023002"/>
    </source>
</evidence>
<dbReference type="Gene3D" id="3.30.360.10">
    <property type="entry name" value="Dihydrodipicolinate Reductase, domain 2"/>
    <property type="match status" value="1"/>
</dbReference>
<dbReference type="Pfam" id="PF22725">
    <property type="entry name" value="GFO_IDH_MocA_C3"/>
    <property type="match status" value="1"/>
</dbReference>
<dbReference type="SUPFAM" id="SSF51735">
    <property type="entry name" value="NAD(P)-binding Rossmann-fold domains"/>
    <property type="match status" value="1"/>
</dbReference>
<gene>
    <name evidence="5" type="ORF">SAMN04489812_5400</name>
</gene>
<reference evidence="5 6" key="1">
    <citation type="submission" date="2016-10" db="EMBL/GenBank/DDBJ databases">
        <authorList>
            <person name="de Groot N.N."/>
        </authorList>
    </citation>
    <scope>NUCLEOTIDE SEQUENCE [LARGE SCALE GENOMIC DNA]</scope>
    <source>
        <strain evidence="5 6">DSM 21800</strain>
    </source>
</reference>
<name>A0A1H1ZSA1_9ACTN</name>
<comment type="similarity">
    <text evidence="1">Belongs to the Gfo/Idh/MocA family.</text>
</comment>
<dbReference type="InterPro" id="IPR051317">
    <property type="entry name" value="Gfo/Idh/MocA_oxidoreduct"/>
</dbReference>
<evidence type="ECO:0000256" key="1">
    <source>
        <dbReference type="ARBA" id="ARBA00010928"/>
    </source>
</evidence>
<dbReference type="InterPro" id="IPR000683">
    <property type="entry name" value="Gfo/Idh/MocA-like_OxRdtase_N"/>
</dbReference>
<dbReference type="PANTHER" id="PTHR43708:SF5">
    <property type="entry name" value="CONSERVED EXPRESSED OXIDOREDUCTASE (EUROFUNG)-RELATED"/>
    <property type="match status" value="1"/>
</dbReference>
<proteinExistence type="inferred from homology"/>
<dbReference type="Pfam" id="PF01408">
    <property type="entry name" value="GFO_IDH_MocA"/>
    <property type="match status" value="1"/>
</dbReference>
<dbReference type="Gene3D" id="3.40.50.720">
    <property type="entry name" value="NAD(P)-binding Rossmann-like Domain"/>
    <property type="match status" value="1"/>
</dbReference>
<keyword evidence="2" id="KW-0560">Oxidoreductase</keyword>
<evidence type="ECO:0000259" key="4">
    <source>
        <dbReference type="Pfam" id="PF22725"/>
    </source>
</evidence>
<dbReference type="OrthoDB" id="9815825at2"/>
<evidence type="ECO:0000313" key="5">
    <source>
        <dbReference type="EMBL" id="SDT36272.1"/>
    </source>
</evidence>
<dbReference type="PANTHER" id="PTHR43708">
    <property type="entry name" value="CONSERVED EXPRESSED OXIDOREDUCTASE (EUROFUNG)"/>
    <property type="match status" value="1"/>
</dbReference>
<dbReference type="STRING" id="630515.SAMN04489812_5400"/>
<dbReference type="InterPro" id="IPR036291">
    <property type="entry name" value="NAD(P)-bd_dom_sf"/>
</dbReference>
<sequence length="369" mass="40756">MIESPDRPEFAPDPGYRPILPSRPRPIVIIGAGGIVRDAHLPAYRKAGYPVAGIVDVAIDRARDLADRYRIDRTHGSVTEAVAAAPDDVIFDCAVMPEHYVQVLSALPDGAAVLLQKPIGNNWSDTLAIMDVIRSKGLIAAVNTQLRFAPYVTVAREAIARGEIGELYDLEVVVEVNTPWEYFPAVLGLDRLELNMHSIHHLDLIRSFVGDPESVSCSTVRHPTKQHANSRSAIVLHYDRPLRAIVCTNHDHRFGPDHEQSFIKWEGTDGAIRAQMGVLMDYPQGRADRLEINTGDGWRPLPFDGSWFPDAFMYSMGVLQRHLTGELRTLPTAVSDVFATMAVLEAGYTANDRGGVRPDYDACPDPGDY</sequence>